<sequence>MFLNYSRLIYLLTVLIFSVAQSSWAFNTKNGNIYDTNGNQINIDGIAWIGFQDSNFLGGLWNVPFNPIGTQSGVIQLLTSPWTVPGSNVTSADNGVSFKAIRLPIQPGIWHNAQTVQSSPFNFSVTDVNNQEAGNGPFCDWSKGADGSGHCTQTKTAPDLLTTTINEFKKQNILVMLDFHHRPGLGDNFRVGTVVAADYTLQNYHDDIANFVKGAPSNILGIDIYNEPHQLFWYQDNTQTTPVQPAWVKVIAAAASAVYDSKVDTLLFVEGPGGTEGNDPYDPVFSNTATICLPSSTKIDDSNVVSLSNDSSRCPANMLRVTNIGSNWGENFRSLLDTKQSINGVARFDVTTFRSQLVQAIKANNFSSTDPNAIADWLLGVNNDGNGGHLVFAPHLYGSQVAGWQSDANDSPIRFDWNFGFTLNSGFPFVVGELGYDVQMPATGGEDFFVKSVAPYLISKKINHNLFFWTFNNADYPVGLRESDSDFSLFPWKEQDLHNLFNAITPVQQFGKLCVTVPTPTGYTGTQHPVINATAGNNHYTFTLTAFDTSTCLDNVATGTYSLTGSTITNSDGITYAPSQTNSAIVTQNTETDVTVKYVQESTGNLNISVAGDSNCPISPSQVFTVTYAYGSSSNSVQVVGTTPKSISLPVGNYTISVSPLQLPSNAQCTARFNSTVSVTANATQQETIQYNFVAANNCSVKAQCSTWGTPQDPWAGSSCNLYITTKSPMTKPAVLSMVTKGITSITGVWNATATFTNGNLTMTLTDPVYVPNIGFNTNGIISLPTQATLTTNGQTYTCPVNPA</sequence>
<evidence type="ECO:0000256" key="3">
    <source>
        <dbReference type="ARBA" id="ARBA00022801"/>
    </source>
</evidence>
<evidence type="ECO:0000259" key="9">
    <source>
        <dbReference type="Pfam" id="PF00150"/>
    </source>
</evidence>
<dbReference type="PATRIC" id="fig|947033.5.peg.1428"/>
<dbReference type="EMBL" id="LNYY01000019">
    <property type="protein sequence ID" value="KTD68183.1"/>
    <property type="molecule type" value="Genomic_DNA"/>
</dbReference>
<dbReference type="PANTHER" id="PTHR35923:SF2">
    <property type="entry name" value="ENDOGLUCANASE"/>
    <property type="match status" value="1"/>
</dbReference>
<proteinExistence type="predicted"/>
<dbReference type="InterPro" id="IPR001547">
    <property type="entry name" value="Glyco_hydro_5"/>
</dbReference>
<dbReference type="OrthoDB" id="1153097at2"/>
<protein>
    <recommendedName>
        <fullName evidence="2">cellulase</fullName>
        <ecNumber evidence="2">3.2.1.4</ecNumber>
    </recommendedName>
</protein>
<dbReference type="PANTHER" id="PTHR35923">
    <property type="entry name" value="MAJOR EXTRACELLULAR ENDOGLUCANASE"/>
    <property type="match status" value="1"/>
</dbReference>
<dbReference type="Proteomes" id="UP000054926">
    <property type="component" value="Unassembled WGS sequence"/>
</dbReference>
<keyword evidence="8" id="KW-0732">Signal</keyword>
<keyword evidence="11" id="KW-1185">Reference proteome</keyword>
<keyword evidence="6" id="KW-0326">Glycosidase</keyword>
<dbReference type="Gene3D" id="3.20.20.80">
    <property type="entry name" value="Glycosidases"/>
    <property type="match status" value="1"/>
</dbReference>
<dbReference type="STRING" id="947033.Lste_1341"/>
<dbReference type="GO" id="GO:0030245">
    <property type="term" value="P:cellulose catabolic process"/>
    <property type="evidence" value="ECO:0007669"/>
    <property type="project" value="UniProtKB-KW"/>
</dbReference>
<dbReference type="InterPro" id="IPR017853">
    <property type="entry name" value="GH"/>
</dbReference>
<keyword evidence="4" id="KW-0136">Cellulose degradation</keyword>
<keyword evidence="3" id="KW-0378">Hydrolase</keyword>
<evidence type="ECO:0000256" key="4">
    <source>
        <dbReference type="ARBA" id="ARBA00023001"/>
    </source>
</evidence>
<evidence type="ECO:0000313" key="10">
    <source>
        <dbReference type="EMBL" id="KTD68183.1"/>
    </source>
</evidence>
<evidence type="ECO:0000256" key="6">
    <source>
        <dbReference type="ARBA" id="ARBA00023295"/>
    </source>
</evidence>
<dbReference type="InterPro" id="IPR018087">
    <property type="entry name" value="Glyco_hydro_5_CS"/>
</dbReference>
<organism evidence="10 11">
    <name type="scientific">Legionella steelei</name>
    <dbReference type="NCBI Taxonomy" id="947033"/>
    <lineage>
        <taxon>Bacteria</taxon>
        <taxon>Pseudomonadati</taxon>
        <taxon>Pseudomonadota</taxon>
        <taxon>Gammaproteobacteria</taxon>
        <taxon>Legionellales</taxon>
        <taxon>Legionellaceae</taxon>
        <taxon>Legionella</taxon>
    </lineage>
</organism>
<feature type="chain" id="PRO_5006918628" description="cellulase" evidence="8">
    <location>
        <begin position="26"/>
        <end position="804"/>
    </location>
</feature>
<dbReference type="PROSITE" id="PS00659">
    <property type="entry name" value="GLYCOSYL_HYDROL_F5"/>
    <property type="match status" value="1"/>
</dbReference>
<evidence type="ECO:0000256" key="5">
    <source>
        <dbReference type="ARBA" id="ARBA00023277"/>
    </source>
</evidence>
<evidence type="ECO:0000256" key="7">
    <source>
        <dbReference type="ARBA" id="ARBA00023326"/>
    </source>
</evidence>
<dbReference type="Pfam" id="PF00150">
    <property type="entry name" value="Cellulase"/>
    <property type="match status" value="1"/>
</dbReference>
<evidence type="ECO:0000256" key="1">
    <source>
        <dbReference type="ARBA" id="ARBA00000966"/>
    </source>
</evidence>
<gene>
    <name evidence="10" type="ORF">Lste_1341</name>
</gene>
<dbReference type="AlphaFoldDB" id="A0A0W0ZGL7"/>
<reference evidence="10 11" key="1">
    <citation type="submission" date="2015-11" db="EMBL/GenBank/DDBJ databases">
        <title>Genomic analysis of 38 Legionella species identifies large and diverse effector repertoires.</title>
        <authorList>
            <person name="Burstein D."/>
            <person name="Amaro F."/>
            <person name="Zusman T."/>
            <person name="Lifshitz Z."/>
            <person name="Cohen O."/>
            <person name="Gilbert J.A."/>
            <person name="Pupko T."/>
            <person name="Shuman H.A."/>
            <person name="Segal G."/>
        </authorList>
    </citation>
    <scope>NUCLEOTIDE SEQUENCE [LARGE SCALE GENOMIC DNA]</scope>
    <source>
        <strain evidence="10 11">IMVS3376</strain>
    </source>
</reference>
<dbReference type="SUPFAM" id="SSF51445">
    <property type="entry name" value="(Trans)glycosidases"/>
    <property type="match status" value="1"/>
</dbReference>
<name>A0A0W0ZGL7_9GAMM</name>
<comment type="catalytic activity">
    <reaction evidence="1">
        <text>Endohydrolysis of (1-&gt;4)-beta-D-glucosidic linkages in cellulose, lichenin and cereal beta-D-glucans.</text>
        <dbReference type="EC" id="3.2.1.4"/>
    </reaction>
</comment>
<evidence type="ECO:0000313" key="11">
    <source>
        <dbReference type="Proteomes" id="UP000054926"/>
    </source>
</evidence>
<keyword evidence="5" id="KW-0119">Carbohydrate metabolism</keyword>
<feature type="domain" description="Glycoside hydrolase family 5" evidence="9">
    <location>
        <begin position="152"/>
        <end position="473"/>
    </location>
</feature>
<dbReference type="GO" id="GO:0008810">
    <property type="term" value="F:cellulase activity"/>
    <property type="evidence" value="ECO:0007669"/>
    <property type="project" value="UniProtKB-EC"/>
</dbReference>
<feature type="signal peptide" evidence="8">
    <location>
        <begin position="1"/>
        <end position="25"/>
    </location>
</feature>
<comment type="caution">
    <text evidence="10">The sequence shown here is derived from an EMBL/GenBank/DDBJ whole genome shotgun (WGS) entry which is preliminary data.</text>
</comment>
<evidence type="ECO:0000256" key="2">
    <source>
        <dbReference type="ARBA" id="ARBA00012601"/>
    </source>
</evidence>
<dbReference type="EC" id="3.2.1.4" evidence="2"/>
<dbReference type="RefSeq" id="WP_058510298.1">
    <property type="nucleotide sequence ID" value="NZ_LNYY01000019.1"/>
</dbReference>
<keyword evidence="7" id="KW-0624">Polysaccharide degradation</keyword>
<evidence type="ECO:0000256" key="8">
    <source>
        <dbReference type="SAM" id="SignalP"/>
    </source>
</evidence>
<accession>A0A0W0ZGL7</accession>